<name>A0A0R3U0X3_RODNA</name>
<dbReference type="WBParaSite" id="HNAJ_0001377201-mRNA-1">
    <property type="protein sequence ID" value="HNAJ_0001377201-mRNA-1"/>
    <property type="gene ID" value="HNAJ_0001377201"/>
</dbReference>
<dbReference type="EMBL" id="UZAE01016037">
    <property type="protein sequence ID" value="VDO16944.1"/>
    <property type="molecule type" value="Genomic_DNA"/>
</dbReference>
<sequence>MQVSSLICNFGISFDVSGNKGQRTAGGALQNFYRGTRVPCLFIAGKADQTGVLQNYYLDPQEFCAKYHLHDPIPFSSFDVRPRFVEGSSGPVDGARYRRSSADTVTPTDKRRTSWFLDDDESPEASPLRCVLLIIAYLNFLRW</sequence>
<accession>A0A0R3U0X3</accession>
<reference evidence="3" key="1">
    <citation type="submission" date="2017-02" db="UniProtKB">
        <authorList>
            <consortium name="WormBaseParasite"/>
        </authorList>
    </citation>
    <scope>IDENTIFICATION</scope>
</reference>
<proteinExistence type="predicted"/>
<dbReference type="AlphaFoldDB" id="A0A0R3U0X3"/>
<dbReference type="Gene3D" id="3.40.50.300">
    <property type="entry name" value="P-loop containing nucleotide triphosphate hydrolases"/>
    <property type="match status" value="1"/>
</dbReference>
<protein>
    <submittedName>
        <fullName evidence="1 3">Uncharacterized protein</fullName>
    </submittedName>
</protein>
<gene>
    <name evidence="1" type="ORF">HNAJ_LOCUS13746</name>
</gene>
<dbReference type="OrthoDB" id="10020961at2759"/>
<reference evidence="1 2" key="2">
    <citation type="submission" date="2018-11" db="EMBL/GenBank/DDBJ databases">
        <authorList>
            <consortium name="Pathogen Informatics"/>
        </authorList>
    </citation>
    <scope>NUCLEOTIDE SEQUENCE [LARGE SCALE GENOMIC DNA]</scope>
</reference>
<evidence type="ECO:0000313" key="2">
    <source>
        <dbReference type="Proteomes" id="UP000278807"/>
    </source>
</evidence>
<dbReference type="Proteomes" id="UP000278807">
    <property type="component" value="Unassembled WGS sequence"/>
</dbReference>
<dbReference type="InterPro" id="IPR027417">
    <property type="entry name" value="P-loop_NTPase"/>
</dbReference>
<evidence type="ECO:0000313" key="1">
    <source>
        <dbReference type="EMBL" id="VDO16944.1"/>
    </source>
</evidence>
<evidence type="ECO:0000313" key="3">
    <source>
        <dbReference type="WBParaSite" id="HNAJ_0001377201-mRNA-1"/>
    </source>
</evidence>
<dbReference type="STRING" id="102285.A0A0R3U0X3"/>
<keyword evidence="2" id="KW-1185">Reference proteome</keyword>
<organism evidence="3">
    <name type="scientific">Rodentolepis nana</name>
    <name type="common">Dwarf tapeworm</name>
    <name type="synonym">Hymenolepis nana</name>
    <dbReference type="NCBI Taxonomy" id="102285"/>
    <lineage>
        <taxon>Eukaryota</taxon>
        <taxon>Metazoa</taxon>
        <taxon>Spiralia</taxon>
        <taxon>Lophotrochozoa</taxon>
        <taxon>Platyhelminthes</taxon>
        <taxon>Cestoda</taxon>
        <taxon>Eucestoda</taxon>
        <taxon>Cyclophyllidea</taxon>
        <taxon>Hymenolepididae</taxon>
        <taxon>Rodentolepis</taxon>
    </lineage>
</organism>